<dbReference type="SUPFAM" id="SSF53474">
    <property type="entry name" value="alpha/beta-Hydrolases"/>
    <property type="match status" value="1"/>
</dbReference>
<dbReference type="OrthoDB" id="94039at2759"/>
<dbReference type="Gene3D" id="3.40.50.1820">
    <property type="entry name" value="alpha/beta hydrolase"/>
    <property type="match status" value="1"/>
</dbReference>
<keyword evidence="2" id="KW-1185">Reference proteome</keyword>
<protein>
    <recommendedName>
        <fullName evidence="3">AB hydrolase-1 domain-containing protein</fullName>
    </recommendedName>
</protein>
<dbReference type="EMBL" id="ML769390">
    <property type="protein sequence ID" value="KAE9408798.1"/>
    <property type="molecule type" value="Genomic_DNA"/>
</dbReference>
<dbReference type="InterPro" id="IPR029058">
    <property type="entry name" value="AB_hydrolase_fold"/>
</dbReference>
<evidence type="ECO:0000313" key="1">
    <source>
        <dbReference type="EMBL" id="KAE9408798.1"/>
    </source>
</evidence>
<dbReference type="Proteomes" id="UP000799118">
    <property type="component" value="Unassembled WGS sequence"/>
</dbReference>
<evidence type="ECO:0000313" key="2">
    <source>
        <dbReference type="Proteomes" id="UP000799118"/>
    </source>
</evidence>
<name>A0A6A4IHR6_9AGAR</name>
<sequence length="216" mass="24643">MTTNNGSYGSLIIREAWALDVQNHGQTARLNEKITRERPEALVATAVILATTFFPVPSLYPRIFHSLILVEPALVPPKYIDPSQHTPLFRSISKLMASRKDTWASKDEARAWMENRLPWGAWDERVLRIYIEYGLETKGAMGKSVLPIHVVWGEVDDLFSREVKDSLEDREQGRVFTTVRRVEDVGHMMVQMAPQATAKALWDIFVEPELGIKSRL</sequence>
<evidence type="ECO:0008006" key="3">
    <source>
        <dbReference type="Google" id="ProtNLM"/>
    </source>
</evidence>
<gene>
    <name evidence="1" type="ORF">BT96DRAFT_970656</name>
</gene>
<dbReference type="AlphaFoldDB" id="A0A6A4IHR6"/>
<organism evidence="1 2">
    <name type="scientific">Gymnopus androsaceus JB14</name>
    <dbReference type="NCBI Taxonomy" id="1447944"/>
    <lineage>
        <taxon>Eukaryota</taxon>
        <taxon>Fungi</taxon>
        <taxon>Dikarya</taxon>
        <taxon>Basidiomycota</taxon>
        <taxon>Agaricomycotina</taxon>
        <taxon>Agaricomycetes</taxon>
        <taxon>Agaricomycetidae</taxon>
        <taxon>Agaricales</taxon>
        <taxon>Marasmiineae</taxon>
        <taxon>Omphalotaceae</taxon>
        <taxon>Gymnopus</taxon>
    </lineage>
</organism>
<accession>A0A6A4IHR6</accession>
<proteinExistence type="predicted"/>
<reference evidence="1" key="1">
    <citation type="journal article" date="2019" name="Environ. Microbiol.">
        <title>Fungal ecological strategies reflected in gene transcription - a case study of two litter decomposers.</title>
        <authorList>
            <person name="Barbi F."/>
            <person name="Kohler A."/>
            <person name="Barry K."/>
            <person name="Baskaran P."/>
            <person name="Daum C."/>
            <person name="Fauchery L."/>
            <person name="Ihrmark K."/>
            <person name="Kuo A."/>
            <person name="LaButti K."/>
            <person name="Lipzen A."/>
            <person name="Morin E."/>
            <person name="Grigoriev I.V."/>
            <person name="Henrissat B."/>
            <person name="Lindahl B."/>
            <person name="Martin F."/>
        </authorList>
    </citation>
    <scope>NUCLEOTIDE SEQUENCE</scope>
    <source>
        <strain evidence="1">JB14</strain>
    </source>
</reference>